<protein>
    <submittedName>
        <fullName evidence="2">Uncharacterized protein</fullName>
    </submittedName>
</protein>
<name>A0A840WRJ3_9ACTN</name>
<evidence type="ECO:0000313" key="3">
    <source>
        <dbReference type="Proteomes" id="UP000579647"/>
    </source>
</evidence>
<dbReference type="AlphaFoldDB" id="A0A840WRJ3"/>
<keyword evidence="3" id="KW-1185">Reference proteome</keyword>
<evidence type="ECO:0000256" key="1">
    <source>
        <dbReference type="SAM" id="Phobius"/>
    </source>
</evidence>
<dbReference type="InterPro" id="IPR036259">
    <property type="entry name" value="MFS_trans_sf"/>
</dbReference>
<feature type="transmembrane region" description="Helical" evidence="1">
    <location>
        <begin position="84"/>
        <end position="108"/>
    </location>
</feature>
<comment type="caution">
    <text evidence="2">The sequence shown here is derived from an EMBL/GenBank/DDBJ whole genome shotgun (WGS) entry which is preliminary data.</text>
</comment>
<dbReference type="Gene3D" id="1.20.1250.20">
    <property type="entry name" value="MFS general substrate transporter like domains"/>
    <property type="match status" value="1"/>
</dbReference>
<dbReference type="Proteomes" id="UP000579647">
    <property type="component" value="Unassembled WGS sequence"/>
</dbReference>
<dbReference type="EMBL" id="JACHDO010000001">
    <property type="protein sequence ID" value="MBB5494515.1"/>
    <property type="molecule type" value="Genomic_DNA"/>
</dbReference>
<dbReference type="SUPFAM" id="SSF103473">
    <property type="entry name" value="MFS general substrate transporter"/>
    <property type="match status" value="1"/>
</dbReference>
<sequence>MQDTVETAGFGEGSGNIAVAALFAVSALVAITCQVRLTDWAKRRWDAAQALPRGLAVMAVAFLPVLATPPLADALRDMTEAPPLAAALVVAPALLTAALLGLGGALVYPFEMDTVVRLSGDRLVATHYGLYNTVSGILASELTPWGIITVGAAERRPNRNSDGPLVPIQARLL</sequence>
<reference evidence="2 3" key="1">
    <citation type="submission" date="2020-08" db="EMBL/GenBank/DDBJ databases">
        <title>Sequencing the genomes of 1000 actinobacteria strains.</title>
        <authorList>
            <person name="Klenk H.-P."/>
        </authorList>
    </citation>
    <scope>NUCLEOTIDE SEQUENCE [LARGE SCALE GENOMIC DNA]</scope>
    <source>
        <strain evidence="2 3">DSM 44598</strain>
    </source>
</reference>
<accession>A0A840WRJ3</accession>
<dbReference type="RefSeq" id="WP_246420528.1">
    <property type="nucleotide sequence ID" value="NZ_JACHDO010000001.1"/>
</dbReference>
<keyword evidence="1" id="KW-1133">Transmembrane helix</keyword>
<gene>
    <name evidence="2" type="ORF">HNR07_005652</name>
</gene>
<keyword evidence="1" id="KW-0472">Membrane</keyword>
<feature type="transmembrane region" description="Helical" evidence="1">
    <location>
        <begin position="17"/>
        <end position="38"/>
    </location>
</feature>
<proteinExistence type="predicted"/>
<evidence type="ECO:0000313" key="2">
    <source>
        <dbReference type="EMBL" id="MBB5494515.1"/>
    </source>
</evidence>
<keyword evidence="1" id="KW-0812">Transmembrane</keyword>
<feature type="transmembrane region" description="Helical" evidence="1">
    <location>
        <begin position="50"/>
        <end position="72"/>
    </location>
</feature>
<organism evidence="2 3">
    <name type="scientific">Nocardiopsis metallicus</name>
    <dbReference type="NCBI Taxonomy" id="179819"/>
    <lineage>
        <taxon>Bacteria</taxon>
        <taxon>Bacillati</taxon>
        <taxon>Actinomycetota</taxon>
        <taxon>Actinomycetes</taxon>
        <taxon>Streptosporangiales</taxon>
        <taxon>Nocardiopsidaceae</taxon>
        <taxon>Nocardiopsis</taxon>
    </lineage>
</organism>